<gene>
    <name evidence="1" type="ORF">BK022_10900</name>
</gene>
<name>A0A1S1P9K5_METEX</name>
<reference evidence="1 2" key="1">
    <citation type="submission" date="2016-10" db="EMBL/GenBank/DDBJ databases">
        <title>Draft genome sequence of Methylobacterium extorquens CP3, a seed endophyte of Crotalaria pumila with plant growth-promoting and metal tolerance properties.</title>
        <authorList>
            <person name="Sanchez-Lopez A.S."/>
            <person name="Van Hamme J.D."/>
            <person name="Thijs S."/>
            <person name="Mcammond B.M."/>
            <person name="Stevens V."/>
            <person name="Gonzalez-Chavez M.D.C."/>
            <person name="Vangronsveld J."/>
        </authorList>
    </citation>
    <scope>NUCLEOTIDE SEQUENCE [LARGE SCALE GENOMIC DNA]</scope>
    <source>
        <strain evidence="1 2">CP3</strain>
    </source>
</reference>
<evidence type="ECO:0000313" key="2">
    <source>
        <dbReference type="Proteomes" id="UP000180215"/>
    </source>
</evidence>
<dbReference type="EMBL" id="MNAO01000106">
    <property type="protein sequence ID" value="OHV16624.1"/>
    <property type="molecule type" value="Genomic_DNA"/>
</dbReference>
<comment type="caution">
    <text evidence="1">The sequence shown here is derived from an EMBL/GenBank/DDBJ whole genome shotgun (WGS) entry which is preliminary data.</text>
</comment>
<organism evidence="1 2">
    <name type="scientific">Methylorubrum extorquens</name>
    <name type="common">Methylobacterium dichloromethanicum</name>
    <name type="synonym">Methylobacterium extorquens</name>
    <dbReference type="NCBI Taxonomy" id="408"/>
    <lineage>
        <taxon>Bacteria</taxon>
        <taxon>Pseudomonadati</taxon>
        <taxon>Pseudomonadota</taxon>
        <taxon>Alphaproteobacteria</taxon>
        <taxon>Hyphomicrobiales</taxon>
        <taxon>Methylobacteriaceae</taxon>
        <taxon>Methylorubrum</taxon>
    </lineage>
</organism>
<proteinExistence type="predicted"/>
<sequence length="147" mass="15775">MSYAGQVPEELPGLEAAAVVSNDVPKQVSTIQANDFNLTADPPRKDSQANDPKNVLKTVLTGLSVYLTQISGRPDMSHDCIAGAVGMMAGTQAKRGCQRETVKLTKVHVDRAEKLLLQGKVPGRGMEWGDTEERGLTLRLTPQCSDG</sequence>
<protein>
    <submittedName>
        <fullName evidence="1">Uncharacterized protein</fullName>
    </submittedName>
</protein>
<accession>A0A1S1P9K5</accession>
<evidence type="ECO:0000313" key="1">
    <source>
        <dbReference type="EMBL" id="OHV16624.1"/>
    </source>
</evidence>
<dbReference type="Proteomes" id="UP000180215">
    <property type="component" value="Unassembled WGS sequence"/>
</dbReference>
<dbReference type="AlphaFoldDB" id="A0A1S1P9K5"/>